<dbReference type="EC" id="4.1.1.20" evidence="6"/>
<dbReference type="KEGG" id="ysi:BF17_04695"/>
<feature type="domain" description="Orn/DAP/Arg decarboxylase 2 N-terminal" evidence="4">
    <location>
        <begin position="36"/>
        <end position="262"/>
    </location>
</feature>
<organism evidence="6 8">
    <name type="scientific">Yersinia similis</name>
    <dbReference type="NCBI Taxonomy" id="367190"/>
    <lineage>
        <taxon>Bacteria</taxon>
        <taxon>Pseudomonadati</taxon>
        <taxon>Pseudomonadota</taxon>
        <taxon>Gammaproteobacteria</taxon>
        <taxon>Enterobacterales</taxon>
        <taxon>Yersiniaceae</taxon>
        <taxon>Yersinia</taxon>
    </lineage>
</organism>
<dbReference type="SUPFAM" id="SSF51419">
    <property type="entry name" value="PLP-binding barrel"/>
    <property type="match status" value="1"/>
</dbReference>
<accession>A0A0T9QB74</accession>
<evidence type="ECO:0000256" key="1">
    <source>
        <dbReference type="ARBA" id="ARBA00001933"/>
    </source>
</evidence>
<dbReference type="GO" id="GO:0008836">
    <property type="term" value="F:diaminopimelate decarboxylase activity"/>
    <property type="evidence" value="ECO:0007669"/>
    <property type="project" value="UniProtKB-EC"/>
</dbReference>
<dbReference type="Proteomes" id="UP000038204">
    <property type="component" value="Unassembled WGS sequence"/>
</dbReference>
<dbReference type="GO" id="GO:0009089">
    <property type="term" value="P:lysine biosynthetic process via diaminopimelate"/>
    <property type="evidence" value="ECO:0007669"/>
    <property type="project" value="TreeGrafter"/>
</dbReference>
<dbReference type="EMBL" id="CQBK01000014">
    <property type="protein sequence ID" value="CNI04033.1"/>
    <property type="molecule type" value="Genomic_DNA"/>
</dbReference>
<dbReference type="GeneID" id="96662928"/>
<dbReference type="InterPro" id="IPR022644">
    <property type="entry name" value="De-COase2_N"/>
</dbReference>
<dbReference type="InterPro" id="IPR022657">
    <property type="entry name" value="De-COase2_CS"/>
</dbReference>
<evidence type="ECO:0000313" key="7">
    <source>
        <dbReference type="Proteomes" id="UP000019439"/>
    </source>
</evidence>
<dbReference type="PRINTS" id="PR01179">
    <property type="entry name" value="ODADCRBXLASE"/>
</dbReference>
<evidence type="ECO:0000256" key="3">
    <source>
        <dbReference type="PIRSR" id="PIRSR600183-50"/>
    </source>
</evidence>
<protein>
    <submittedName>
        <fullName evidence="6">Diaminopimelate decarboxylase</fullName>
        <ecNumber evidence="6">4.1.1.20</ecNumber>
    </submittedName>
</protein>
<dbReference type="SUPFAM" id="SSF50621">
    <property type="entry name" value="Alanine racemase C-terminal domain-like"/>
    <property type="match status" value="1"/>
</dbReference>
<reference evidence="6 8" key="2">
    <citation type="submission" date="2015-03" db="EMBL/GenBank/DDBJ databases">
        <authorList>
            <person name="Murphy D."/>
        </authorList>
    </citation>
    <scope>NUCLEOTIDE SEQUENCE [LARGE SCALE GENOMIC DNA]</scope>
    <source>
        <strain evidence="6 8">Y233</strain>
    </source>
</reference>
<evidence type="ECO:0000313" key="6">
    <source>
        <dbReference type="EMBL" id="CNI04033.1"/>
    </source>
</evidence>
<proteinExistence type="predicted"/>
<dbReference type="Pfam" id="PF02784">
    <property type="entry name" value="Orn_Arg_deC_N"/>
    <property type="match status" value="1"/>
</dbReference>
<comment type="cofactor">
    <cofactor evidence="1 3">
        <name>pyridoxal 5'-phosphate</name>
        <dbReference type="ChEBI" id="CHEBI:597326"/>
    </cofactor>
</comment>
<dbReference type="EMBL" id="CP007230">
    <property type="protein sequence ID" value="AHK18711.1"/>
    <property type="molecule type" value="Genomic_DNA"/>
</dbReference>
<dbReference type="PANTHER" id="PTHR43727">
    <property type="entry name" value="DIAMINOPIMELATE DECARBOXYLASE"/>
    <property type="match status" value="1"/>
</dbReference>
<evidence type="ECO:0000313" key="8">
    <source>
        <dbReference type="Proteomes" id="UP000038204"/>
    </source>
</evidence>
<evidence type="ECO:0000259" key="4">
    <source>
        <dbReference type="Pfam" id="PF02784"/>
    </source>
</evidence>
<dbReference type="InterPro" id="IPR009006">
    <property type="entry name" value="Ala_racemase/Decarboxylase_C"/>
</dbReference>
<dbReference type="RefSeq" id="WP_011192342.1">
    <property type="nucleotide sequence ID" value="NZ_CABIHS010000241.1"/>
</dbReference>
<dbReference type="PATRIC" id="fig|367190.3.peg.876"/>
<dbReference type="InterPro" id="IPR029066">
    <property type="entry name" value="PLP-binding_barrel"/>
</dbReference>
<feature type="modified residue" description="N6-(pyridoxal phosphate)lysine" evidence="3">
    <location>
        <position position="51"/>
    </location>
</feature>
<dbReference type="Gene3D" id="3.20.20.10">
    <property type="entry name" value="Alanine racemase"/>
    <property type="match status" value="1"/>
</dbReference>
<dbReference type="Gene3D" id="2.40.37.10">
    <property type="entry name" value="Lyase, Ornithine Decarboxylase, Chain A, domain 1"/>
    <property type="match status" value="1"/>
</dbReference>
<dbReference type="InterPro" id="IPR000183">
    <property type="entry name" value="Orn/DAP/Arg_de-COase"/>
</dbReference>
<dbReference type="AlphaFoldDB" id="A0A0T9QB74"/>
<keyword evidence="7" id="KW-1185">Reference proteome</keyword>
<dbReference type="PROSITE" id="PS00879">
    <property type="entry name" value="ODR_DC_2_2"/>
    <property type="match status" value="1"/>
</dbReference>
<evidence type="ECO:0000256" key="2">
    <source>
        <dbReference type="ARBA" id="ARBA00022898"/>
    </source>
</evidence>
<dbReference type="CDD" id="cd06841">
    <property type="entry name" value="PLPDE_III_MccE_like"/>
    <property type="match status" value="1"/>
</dbReference>
<keyword evidence="6" id="KW-0456">Lyase</keyword>
<sequence>MTLSTIDLFNLSENEDYVYILDLDAMTQFVREFRGIWDKQFPHVIFAYSFKSNNIASVTQLMFREGFSAEVVSLHELKLAINDGFFGTNIFFDGPVKLDNEIEFALSNNVNIQCDNITEIERVLALAANTNAEPHISLRLSSDYRGQGLSRFGMDKDEWNEAIALLTTHGILCNGIHVHSGSNLSSCQGIVDTLESFQDEIGALKNHLRFIDIGGGYPASTCGSDTASILEQYSVKIALQLRRLGIDFHKTPLILEPGRALTEDFGYLVTRIVFAKCRYSTNVITTAVPGTNIRSAQYHNHRKVLIIPERPVNCEHSVADVYGSNCYENDIIAKNVPVPFDLSLDDKIAIFSCGAYDIMNSSDWIRKRPPIIVISNGKTYYEHYRFAG</sequence>
<reference evidence="5 7" key="1">
    <citation type="journal article" date="2014" name="Genome Announc.">
        <title>Genome Sequence of Yersinia similis Y228T, a Member of the Yersinia pseudotuberculosis Complex.</title>
        <authorList>
            <person name="Sprague L.D."/>
            <person name="Neubauer H."/>
        </authorList>
    </citation>
    <scope>NUCLEOTIDE SEQUENCE [LARGE SCALE GENOMIC DNA]</scope>
    <source>
        <strain evidence="5 7">228</strain>
    </source>
</reference>
<keyword evidence="2 3" id="KW-0663">Pyridoxal phosphate</keyword>
<dbReference type="PANTHER" id="PTHR43727:SF3">
    <property type="entry name" value="GROUP IV DECARBOXYLASE"/>
    <property type="match status" value="1"/>
</dbReference>
<name>A0A0T9QB74_9GAMM</name>
<dbReference type="Proteomes" id="UP000019439">
    <property type="component" value="Chromosome"/>
</dbReference>
<evidence type="ECO:0000313" key="5">
    <source>
        <dbReference type="EMBL" id="AHK18711.1"/>
    </source>
</evidence>
<gene>
    <name evidence="6" type="primary">lysA_2</name>
    <name evidence="5" type="ORF">BF17_04695</name>
    <name evidence="6" type="ORF">ERS008667_02240</name>
</gene>
<feature type="active site" description="Proton donor" evidence="3">
    <location>
        <position position="326"/>
    </location>
</feature>